<comment type="caution">
    <text evidence="2">The sequence shown here is derived from an EMBL/GenBank/DDBJ whole genome shotgun (WGS) entry which is preliminary data.</text>
</comment>
<name>A0A4Q7DZV8_9CYAN</name>
<reference evidence="2 3" key="1">
    <citation type="submission" date="2018-11" db="EMBL/GenBank/DDBJ databases">
        <title>Whole genome sequencing of an environmental sample.</title>
        <authorList>
            <person name="Sarangi A.N."/>
            <person name="Singh D."/>
            <person name="Tripathy S."/>
        </authorList>
    </citation>
    <scope>NUCLEOTIDE SEQUENCE [LARGE SCALE GENOMIC DNA]</scope>
    <source>
        <strain evidence="2 3">Lakshadweep</strain>
    </source>
</reference>
<keyword evidence="1" id="KW-0472">Membrane</keyword>
<feature type="transmembrane region" description="Helical" evidence="1">
    <location>
        <begin position="53"/>
        <end position="73"/>
    </location>
</feature>
<evidence type="ECO:0000313" key="2">
    <source>
        <dbReference type="EMBL" id="RZM74379.1"/>
    </source>
</evidence>
<dbReference type="Pfam" id="PF11196">
    <property type="entry name" value="DUF2834"/>
    <property type="match status" value="1"/>
</dbReference>
<dbReference type="AlphaFoldDB" id="A0A4Q7DZV8"/>
<proteinExistence type="predicted"/>
<dbReference type="InterPro" id="IPR021362">
    <property type="entry name" value="DUF2834"/>
</dbReference>
<evidence type="ECO:0000256" key="1">
    <source>
        <dbReference type="SAM" id="Phobius"/>
    </source>
</evidence>
<evidence type="ECO:0000313" key="3">
    <source>
        <dbReference type="Proteomes" id="UP000292459"/>
    </source>
</evidence>
<sequence length="84" mass="9318">MQVLSGQASCLHLNSRDGCSHLIKFPFLRVCEIALISLIVYEGQRLTMQMLWLPLVGTLTVGVSLGLPLFLLLRELHLEAEVTA</sequence>
<protein>
    <submittedName>
        <fullName evidence="2">DUF2834 domain-containing protein</fullName>
    </submittedName>
</protein>
<gene>
    <name evidence="2" type="ORF">DYY88_23790</name>
</gene>
<organism evidence="2 3">
    <name type="scientific">Leptolyngbya iicbica LK</name>
    <dbReference type="NCBI Taxonomy" id="2294035"/>
    <lineage>
        <taxon>Bacteria</taxon>
        <taxon>Bacillati</taxon>
        <taxon>Cyanobacteriota</taxon>
        <taxon>Cyanophyceae</taxon>
        <taxon>Leptolyngbyales</taxon>
        <taxon>Leptolyngbyaceae</taxon>
        <taxon>Leptolyngbya group</taxon>
        <taxon>Leptolyngbya</taxon>
        <taxon>Leptolyngbya iicbica</taxon>
    </lineage>
</organism>
<dbReference type="Proteomes" id="UP000292459">
    <property type="component" value="Unassembled WGS sequence"/>
</dbReference>
<keyword evidence="1" id="KW-1133">Transmembrane helix</keyword>
<keyword evidence="1" id="KW-0812">Transmembrane</keyword>
<accession>A0A4Q7DZV8</accession>
<dbReference type="EMBL" id="QVFV01000014">
    <property type="protein sequence ID" value="RZM74379.1"/>
    <property type="molecule type" value="Genomic_DNA"/>
</dbReference>
<keyword evidence="3" id="KW-1185">Reference proteome</keyword>